<dbReference type="SUPFAM" id="SSF56801">
    <property type="entry name" value="Acetyl-CoA synthetase-like"/>
    <property type="match status" value="1"/>
</dbReference>
<accession>A0A1S1MTH2</accession>
<reference evidence="1 2" key="1">
    <citation type="submission" date="2016-09" db="EMBL/GenBank/DDBJ databases">
        <title>Pseudoalteromonas amylolytica sp. nov., isolated from the surface seawater.</title>
        <authorList>
            <person name="Wu Y.-H."/>
            <person name="Cheng H."/>
            <person name="Jin X.-B."/>
            <person name="Wang C.-S."/>
            <person name="Xu X.-W."/>
        </authorList>
    </citation>
    <scope>NUCLEOTIDE SEQUENCE [LARGE SCALE GENOMIC DNA]</scope>
    <source>
        <strain evidence="1 2">JW1</strain>
    </source>
</reference>
<dbReference type="RefSeq" id="WP_070986117.1">
    <property type="nucleotide sequence ID" value="NZ_MKJU01000027.1"/>
</dbReference>
<gene>
    <name evidence="1" type="ORF">BET10_15385</name>
</gene>
<dbReference type="STRING" id="1859457.BET10_15385"/>
<protein>
    <recommendedName>
        <fullName evidence="3">CoF synthetase</fullName>
    </recommendedName>
</protein>
<dbReference type="PANTHER" id="PTHR36932:SF1">
    <property type="entry name" value="CAPSULAR POLYSACCHARIDE BIOSYNTHESIS PROTEIN"/>
    <property type="match status" value="1"/>
</dbReference>
<name>A0A1S1MTH2_9GAMM</name>
<sequence>MQSIQLIIANKKNEQHAKREIEYCYEHVRMFKSRLTSMGLTPDDFQRIEDLSKFPIFEKKEFRKHFPAGIFAGRYSLDDARLSRSPSSGTTGDRLVTFEFGTLLLERAINCSETLPKIATAFSATPRKHVRYAAPNCSDVECANPNSTMEDRLMKDGTLILPVYHDLLTTPEHMLDRAIEEIESYQPNLYYIDATHFAFLVRHAKKRNKVLPEAPIVATFSNVTKIAKAQINEMFSENAVKQLVSMSEFGWVAMECEHGHLHLNSKSFIFEFINEAGEPASVNELAEVIITSLDQGALPHVRYRTGDMYRLQKGNCSCGSSSPVVTFEGRKSDFIYLQDTFVTPNDVDEAIGVPSGLALYQLVQKEQTVFELRVIVNEHWLQSSEQQLNQRLSTLLGSNTELNIVKVPYIETGRSGKFRTCMPCEQGE</sequence>
<dbReference type="Proteomes" id="UP000179786">
    <property type="component" value="Unassembled WGS sequence"/>
</dbReference>
<evidence type="ECO:0008006" key="3">
    <source>
        <dbReference type="Google" id="ProtNLM"/>
    </source>
</evidence>
<keyword evidence="2" id="KW-1185">Reference proteome</keyword>
<organism evidence="1 2">
    <name type="scientific">Pseudoalteromonas amylolytica</name>
    <dbReference type="NCBI Taxonomy" id="1859457"/>
    <lineage>
        <taxon>Bacteria</taxon>
        <taxon>Pseudomonadati</taxon>
        <taxon>Pseudomonadota</taxon>
        <taxon>Gammaproteobacteria</taxon>
        <taxon>Alteromonadales</taxon>
        <taxon>Pseudoalteromonadaceae</taxon>
        <taxon>Pseudoalteromonas</taxon>
    </lineage>
</organism>
<evidence type="ECO:0000313" key="1">
    <source>
        <dbReference type="EMBL" id="OHU90152.1"/>
    </source>
</evidence>
<dbReference type="InterPro" id="IPR042099">
    <property type="entry name" value="ANL_N_sf"/>
</dbReference>
<dbReference type="OrthoDB" id="580775at2"/>
<dbReference type="AlphaFoldDB" id="A0A1S1MTH2"/>
<dbReference type="Gene3D" id="3.40.50.12780">
    <property type="entry name" value="N-terminal domain of ligase-like"/>
    <property type="match status" value="1"/>
</dbReference>
<dbReference type="InterPro" id="IPR053158">
    <property type="entry name" value="CapK_Type1_Caps_Biosynth"/>
</dbReference>
<dbReference type="PANTHER" id="PTHR36932">
    <property type="entry name" value="CAPSULAR POLYSACCHARIDE BIOSYNTHESIS PROTEIN"/>
    <property type="match status" value="1"/>
</dbReference>
<evidence type="ECO:0000313" key="2">
    <source>
        <dbReference type="Proteomes" id="UP000179786"/>
    </source>
</evidence>
<proteinExistence type="predicted"/>
<dbReference type="EMBL" id="MKJU01000027">
    <property type="protein sequence ID" value="OHU90152.1"/>
    <property type="molecule type" value="Genomic_DNA"/>
</dbReference>
<comment type="caution">
    <text evidence="1">The sequence shown here is derived from an EMBL/GenBank/DDBJ whole genome shotgun (WGS) entry which is preliminary data.</text>
</comment>